<evidence type="ECO:0008006" key="2">
    <source>
        <dbReference type="Google" id="ProtNLM"/>
    </source>
</evidence>
<proteinExistence type="predicted"/>
<feature type="non-terminal residue" evidence="1">
    <location>
        <position position="1"/>
    </location>
</feature>
<accession>A0A0F9FWQ1</accession>
<reference evidence="1" key="1">
    <citation type="journal article" date="2015" name="Nature">
        <title>Complex archaea that bridge the gap between prokaryotes and eukaryotes.</title>
        <authorList>
            <person name="Spang A."/>
            <person name="Saw J.H."/>
            <person name="Jorgensen S.L."/>
            <person name="Zaremba-Niedzwiedzka K."/>
            <person name="Martijn J."/>
            <person name="Lind A.E."/>
            <person name="van Eijk R."/>
            <person name="Schleper C."/>
            <person name="Guy L."/>
            <person name="Ettema T.J."/>
        </authorList>
    </citation>
    <scope>NUCLEOTIDE SEQUENCE</scope>
</reference>
<name>A0A0F9FWQ1_9ZZZZ</name>
<gene>
    <name evidence="1" type="ORF">LCGC14_1900800</name>
</gene>
<organism evidence="1">
    <name type="scientific">marine sediment metagenome</name>
    <dbReference type="NCBI Taxonomy" id="412755"/>
    <lineage>
        <taxon>unclassified sequences</taxon>
        <taxon>metagenomes</taxon>
        <taxon>ecological metagenomes</taxon>
    </lineage>
</organism>
<dbReference type="EMBL" id="LAZR01019904">
    <property type="protein sequence ID" value="KKL90829.1"/>
    <property type="molecule type" value="Genomic_DNA"/>
</dbReference>
<sequence length="72" mass="8354">QISTQDKTNTFLMEMILKCKYGGLRVTEVPVTFKARIHGESKMNLGIEAPKFLIKMVKYVLMYRFTGYKLTC</sequence>
<evidence type="ECO:0000313" key="1">
    <source>
        <dbReference type="EMBL" id="KKL90829.1"/>
    </source>
</evidence>
<dbReference type="AlphaFoldDB" id="A0A0F9FWQ1"/>
<protein>
    <recommendedName>
        <fullName evidence="2">Glycosyltransferase 2-like domain-containing protein</fullName>
    </recommendedName>
</protein>
<comment type="caution">
    <text evidence="1">The sequence shown here is derived from an EMBL/GenBank/DDBJ whole genome shotgun (WGS) entry which is preliminary data.</text>
</comment>